<dbReference type="PROSITE" id="PS51257">
    <property type="entry name" value="PROKAR_LIPOPROTEIN"/>
    <property type="match status" value="1"/>
</dbReference>
<gene>
    <name evidence="1" type="ORF">MHSWG343_08400</name>
</gene>
<evidence type="ECO:0000313" key="1">
    <source>
        <dbReference type="EMBL" id="GCE63833.1"/>
    </source>
</evidence>
<dbReference type="Proteomes" id="UP000324831">
    <property type="component" value="Unassembled WGS sequence"/>
</dbReference>
<organism evidence="1 2">
    <name type="scientific">Candidatus Mycoplasma haematohominis</name>
    <dbReference type="NCBI Taxonomy" id="1494318"/>
    <lineage>
        <taxon>Bacteria</taxon>
        <taxon>Bacillati</taxon>
        <taxon>Mycoplasmatota</taxon>
        <taxon>Mollicutes</taxon>
        <taxon>Mycoplasmataceae</taxon>
        <taxon>Mycoplasma</taxon>
    </lineage>
</organism>
<accession>A0A478FQS6</accession>
<sequence length="231" mass="26869">MFKTIREYYLSELVNLQNSNSSASCSLRTRIESLREHLLKIFDWKDVGTIVFLPNPYYAKITLINYLLKNSDKSKVGFFSNSKERDSFIFEQNNLNAKYFKNLEELSHSNFDTSVCFLSELEKCFDDKNLSLEDTWCKKDNCRYLVVEVLGEFSKLIKESDVFIFTPMPGVTVMGFKNYLKLEPVILGSKSVVHADRIKYAVSDLLYKFECGTLHLPLLLSIENYYRNSSN</sequence>
<dbReference type="EMBL" id="BIMN01000004">
    <property type="protein sequence ID" value="GCE63833.1"/>
    <property type="molecule type" value="Genomic_DNA"/>
</dbReference>
<dbReference type="AlphaFoldDB" id="A0A478FQS6"/>
<proteinExistence type="predicted"/>
<reference evidence="1 2" key="1">
    <citation type="submission" date="2019-01" db="EMBL/GenBank/DDBJ databases">
        <title>Draft genome sequences of Candidatus Mycoplasma haemohominis SWG34-3 identified from a patient with pyrexia, anemia and liver dysfunction.</title>
        <authorList>
            <person name="Sekizuka T."/>
            <person name="Hattori N."/>
            <person name="Katano H."/>
            <person name="Takuma T."/>
            <person name="Ito T."/>
            <person name="Arai N."/>
            <person name="Yanai R."/>
            <person name="Ishii S."/>
            <person name="Miura Y."/>
            <person name="Tokunaga T."/>
            <person name="Watanabe H."/>
            <person name="Nomura N."/>
            <person name="Eguchi J."/>
            <person name="Arai T."/>
            <person name="Hasegawa H."/>
            <person name="Nakamaki T."/>
            <person name="Wakita T."/>
            <person name="Niki Y."/>
            <person name="Kuroda M."/>
        </authorList>
    </citation>
    <scope>NUCLEOTIDE SEQUENCE [LARGE SCALE GENOMIC DNA]</scope>
    <source>
        <strain evidence="1">SWG34-3</strain>
    </source>
</reference>
<name>A0A478FQS6_9MOLU</name>
<comment type="caution">
    <text evidence="1">The sequence shown here is derived from an EMBL/GenBank/DDBJ whole genome shotgun (WGS) entry which is preliminary data.</text>
</comment>
<evidence type="ECO:0000313" key="2">
    <source>
        <dbReference type="Proteomes" id="UP000324831"/>
    </source>
</evidence>
<protein>
    <submittedName>
        <fullName evidence="1">Uncharacterized protein</fullName>
    </submittedName>
</protein>